<organism evidence="13 14">
    <name type="scientific">Penaeus vannamei</name>
    <name type="common">Whiteleg shrimp</name>
    <name type="synonym">Litopenaeus vannamei</name>
    <dbReference type="NCBI Taxonomy" id="6689"/>
    <lineage>
        <taxon>Eukaryota</taxon>
        <taxon>Metazoa</taxon>
        <taxon>Ecdysozoa</taxon>
        <taxon>Arthropoda</taxon>
        <taxon>Crustacea</taxon>
        <taxon>Multicrustacea</taxon>
        <taxon>Malacostraca</taxon>
        <taxon>Eumalacostraca</taxon>
        <taxon>Eucarida</taxon>
        <taxon>Decapoda</taxon>
        <taxon>Dendrobranchiata</taxon>
        <taxon>Penaeoidea</taxon>
        <taxon>Penaeidae</taxon>
        <taxon>Penaeus</taxon>
    </lineage>
</organism>
<feature type="region of interest" description="Disordered" evidence="11">
    <location>
        <begin position="1"/>
        <end position="93"/>
    </location>
</feature>
<name>A0A3R7MII7_PENVA</name>
<feature type="transmembrane region" description="Helical" evidence="12">
    <location>
        <begin position="628"/>
        <end position="649"/>
    </location>
</feature>
<dbReference type="GO" id="GO:0005886">
    <property type="term" value="C:plasma membrane"/>
    <property type="evidence" value="ECO:0007669"/>
    <property type="project" value="UniProtKB-SubCell"/>
</dbReference>
<reference evidence="13 14" key="2">
    <citation type="submission" date="2019-01" db="EMBL/GenBank/DDBJ databases">
        <title>The decoding of complex shrimp genome reveals the adaptation for benthos swimmer, frequently molting mechanism and breeding impact on genome.</title>
        <authorList>
            <person name="Sun Y."/>
            <person name="Gao Y."/>
            <person name="Yu Y."/>
        </authorList>
    </citation>
    <scope>NUCLEOTIDE SEQUENCE [LARGE SCALE GENOMIC DNA]</scope>
    <source>
        <tissue evidence="13">Muscle</tissue>
    </source>
</reference>
<keyword evidence="8" id="KW-0406">Ion transport</keyword>
<evidence type="ECO:0000256" key="3">
    <source>
        <dbReference type="ARBA" id="ARBA00022448"/>
    </source>
</evidence>
<dbReference type="PANTHER" id="PTHR21522:SF58">
    <property type="entry name" value="AGAP000074-PA"/>
    <property type="match status" value="1"/>
</dbReference>
<evidence type="ECO:0000256" key="7">
    <source>
        <dbReference type="ARBA" id="ARBA00022989"/>
    </source>
</evidence>
<dbReference type="Pfam" id="PF03189">
    <property type="entry name" value="Otopetrin"/>
    <property type="match status" value="2"/>
</dbReference>
<keyword evidence="7 12" id="KW-1133">Transmembrane helix</keyword>
<dbReference type="PANTHER" id="PTHR21522">
    <property type="entry name" value="PROTON CHANNEL OTOP"/>
    <property type="match status" value="1"/>
</dbReference>
<comment type="caution">
    <text evidence="13">The sequence shown here is derived from an EMBL/GenBank/DDBJ whole genome shotgun (WGS) entry which is preliminary data.</text>
</comment>
<protein>
    <submittedName>
        <fullName evidence="13">Putative otopetrin-2 isoform X2</fullName>
    </submittedName>
</protein>
<evidence type="ECO:0000256" key="11">
    <source>
        <dbReference type="SAM" id="MobiDB-lite"/>
    </source>
</evidence>
<feature type="transmembrane region" description="Helical" evidence="12">
    <location>
        <begin position="670"/>
        <end position="687"/>
    </location>
</feature>
<evidence type="ECO:0000313" key="14">
    <source>
        <dbReference type="Proteomes" id="UP000283509"/>
    </source>
</evidence>
<feature type="transmembrane region" description="Helical" evidence="12">
    <location>
        <begin position="393"/>
        <end position="412"/>
    </location>
</feature>
<dbReference type="AlphaFoldDB" id="A0A3R7MII7"/>
<evidence type="ECO:0000256" key="2">
    <source>
        <dbReference type="ARBA" id="ARBA00006513"/>
    </source>
</evidence>
<keyword evidence="9 12" id="KW-0472">Membrane</keyword>
<evidence type="ECO:0000256" key="9">
    <source>
        <dbReference type="ARBA" id="ARBA00023136"/>
    </source>
</evidence>
<reference evidence="13 14" key="1">
    <citation type="submission" date="2018-04" db="EMBL/GenBank/DDBJ databases">
        <authorList>
            <person name="Zhang X."/>
            <person name="Yuan J."/>
            <person name="Li F."/>
            <person name="Xiang J."/>
        </authorList>
    </citation>
    <scope>NUCLEOTIDE SEQUENCE [LARGE SCALE GENOMIC DNA]</scope>
    <source>
        <tissue evidence="13">Muscle</tissue>
    </source>
</reference>
<evidence type="ECO:0000256" key="8">
    <source>
        <dbReference type="ARBA" id="ARBA00023065"/>
    </source>
</evidence>
<feature type="transmembrane region" description="Helical" evidence="12">
    <location>
        <begin position="319"/>
        <end position="340"/>
    </location>
</feature>
<evidence type="ECO:0000256" key="5">
    <source>
        <dbReference type="ARBA" id="ARBA00022692"/>
    </source>
</evidence>
<evidence type="ECO:0000256" key="12">
    <source>
        <dbReference type="SAM" id="Phobius"/>
    </source>
</evidence>
<feature type="transmembrane region" description="Helical" evidence="12">
    <location>
        <begin position="243"/>
        <end position="264"/>
    </location>
</feature>
<evidence type="ECO:0000313" key="13">
    <source>
        <dbReference type="EMBL" id="ROT83519.1"/>
    </source>
</evidence>
<feature type="transmembrane region" description="Helical" evidence="12">
    <location>
        <begin position="707"/>
        <end position="724"/>
    </location>
</feature>
<feature type="transmembrane region" description="Helical" evidence="12">
    <location>
        <begin position="211"/>
        <end position="231"/>
    </location>
</feature>
<feature type="compositionally biased region" description="Low complexity" evidence="11">
    <location>
        <begin position="1"/>
        <end position="13"/>
    </location>
</feature>
<proteinExistence type="inferred from homology"/>
<keyword evidence="4" id="KW-1003">Cell membrane</keyword>
<gene>
    <name evidence="13" type="ORF">C7M84_023315</name>
</gene>
<comment type="subcellular location">
    <subcellularLocation>
        <location evidence="1">Cell membrane</location>
        <topology evidence="1">Multi-pass membrane protein</topology>
    </subcellularLocation>
</comment>
<dbReference type="OrthoDB" id="6429739at2759"/>
<dbReference type="InterPro" id="IPR004878">
    <property type="entry name" value="Otopetrin"/>
</dbReference>
<feature type="transmembrane region" description="Helical" evidence="12">
    <location>
        <begin position="598"/>
        <end position="616"/>
    </location>
</feature>
<feature type="transmembrane region" description="Helical" evidence="12">
    <location>
        <begin position="530"/>
        <end position="550"/>
    </location>
</feature>
<evidence type="ECO:0000256" key="4">
    <source>
        <dbReference type="ARBA" id="ARBA00022475"/>
    </source>
</evidence>
<dbReference type="EMBL" id="QCYY01000675">
    <property type="protein sequence ID" value="ROT83519.1"/>
    <property type="molecule type" value="Genomic_DNA"/>
</dbReference>
<keyword evidence="14" id="KW-1185">Reference proteome</keyword>
<dbReference type="Proteomes" id="UP000283509">
    <property type="component" value="Unassembled WGS sequence"/>
</dbReference>
<evidence type="ECO:0000256" key="1">
    <source>
        <dbReference type="ARBA" id="ARBA00004651"/>
    </source>
</evidence>
<evidence type="ECO:0000256" key="10">
    <source>
        <dbReference type="ARBA" id="ARBA00023303"/>
    </source>
</evidence>
<comment type="similarity">
    <text evidence="2">Belongs to the otopetrin family.</text>
</comment>
<keyword evidence="10" id="KW-0407">Ion channel</keyword>
<dbReference type="GO" id="GO:0015252">
    <property type="term" value="F:proton channel activity"/>
    <property type="evidence" value="ECO:0007669"/>
    <property type="project" value="InterPro"/>
</dbReference>
<keyword evidence="6" id="KW-0375">Hydrogen ion transport</keyword>
<keyword evidence="3" id="KW-0813">Transport</keyword>
<accession>A0A3R7MII7</accession>
<feature type="compositionally biased region" description="Polar residues" evidence="11">
    <location>
        <begin position="68"/>
        <end position="90"/>
    </location>
</feature>
<evidence type="ECO:0000256" key="6">
    <source>
        <dbReference type="ARBA" id="ARBA00022781"/>
    </source>
</evidence>
<keyword evidence="5 12" id="KW-0812">Transmembrane</keyword>
<sequence>MTTTGTEPEPKTTQAKVNAGERGGRQTQQARWRNCQRRRRSLGNLKAAVNTSAPFRTRSDPPSSDDSGITNSGLSLPQTPTSPTDPNRANLTPFLNRKNNALLKLQRQRSMQRLGVDPRTISPSAFQQMDNFSICSGIVNGSIHASVDSQPVKPPAFIAIPPYAPTMAQEDRLARETSVASLSVEEDDPPSTTREEKIAWFWLALSENASVAYAIFLVSLGIVIYMADIFWGPNSVAAESYNLFLTVTQMFWLLTIHIDTRIFIHKIFRRVREATARREGREDTVYMESVDDGQFQLKFGKEDEEPIPLMYGFTSEGSIYIKIGATVFCFGHMIHTGLTFGQQVLYFTEDDPELASCSSIVSIIISSLQPICAFYQLFFIFKYANLIINHRHIWARFGIMHSIGTSLCYWVYTILQETLQAIFAKEEYEDPPNGTQHYAAASTWEIKYGCEKDTYLSSMINSMAPYLYPFSIEFYILLVGMWMFLKENLGKVELHTHIPSIEVTYEGTNQKSLMSNMVIAVDCHASSRGLFLGLLTTAVTTISIILLFILSASDETSEAALIVNGVTEVSILTLMIGSAVMAYRLLRMLDVIHHFGSSVDDILLYVTLPCIFLYAFLRITPALLVGDILFASVSILQVIQVIIQTALIHDGLRRRSNSPNLRRRKPGREILTFLVVTNVALWLLQTFEIKSSESNSDLYQFYGKELWTLLGHLTLPFALFYRFHSSVCLADMWKECYEPDHSH</sequence>
<feature type="transmembrane region" description="Helical" evidence="12">
    <location>
        <begin position="562"/>
        <end position="586"/>
    </location>
</feature>
<feature type="transmembrane region" description="Helical" evidence="12">
    <location>
        <begin position="466"/>
        <end position="485"/>
    </location>
</feature>
<feature type="transmembrane region" description="Helical" evidence="12">
    <location>
        <begin position="360"/>
        <end position="381"/>
    </location>
</feature>